<organism evidence="2">
    <name type="scientific">viral metagenome</name>
    <dbReference type="NCBI Taxonomy" id="1070528"/>
    <lineage>
        <taxon>unclassified sequences</taxon>
        <taxon>metagenomes</taxon>
        <taxon>organismal metagenomes</taxon>
    </lineage>
</organism>
<evidence type="ECO:0000259" key="1">
    <source>
        <dbReference type="Pfam" id="PF13475"/>
    </source>
</evidence>
<dbReference type="AlphaFoldDB" id="A0A6C0H9E7"/>
<dbReference type="InterPro" id="IPR025197">
    <property type="entry name" value="DUF4116"/>
</dbReference>
<dbReference type="Pfam" id="PF13475">
    <property type="entry name" value="DUF4116"/>
    <property type="match status" value="1"/>
</dbReference>
<dbReference type="EMBL" id="MN739903">
    <property type="protein sequence ID" value="QHT76846.1"/>
    <property type="molecule type" value="Genomic_DNA"/>
</dbReference>
<name>A0A6C0H9E7_9ZZZZ</name>
<sequence length="372" mass="45049">MPKYNMVELSNDKIYIYNYNKFDILVFHNYIKQILNLKYYIILLNLKNEIQIRIPYYDNNNDFILNYKINYHEIYSINSIKIIIMDDIIGNYIDIFHEKISEYLYRYELYYNNLNSRYLLYNFQSILLDLEQITTFYNNLSEELQLNYDILVLYSSIKSNVYIESMRQIYNISQFLIDIIRYNNDIFYQLHNNFISDLEIEKKKYNNSDYQNFISSGALISIYALRYLNFSYLNTNIKYSNYNNFILTKQQINIRYDHCNMIHLIKDYNNSTLYNNYCNFIFNTINVYDNVLAYVPYLKLKNDYTIIIKAVAYNGRSLQYASRLLKNNYKIVETAIKENGNALQYASLNLQNNNKLIITSVFNIWLRFMLKI</sequence>
<proteinExistence type="predicted"/>
<evidence type="ECO:0000313" key="2">
    <source>
        <dbReference type="EMBL" id="QHT76846.1"/>
    </source>
</evidence>
<accession>A0A6C0H9E7</accession>
<reference evidence="2" key="1">
    <citation type="journal article" date="2020" name="Nature">
        <title>Giant virus diversity and host interactions through global metagenomics.</title>
        <authorList>
            <person name="Schulz F."/>
            <person name="Roux S."/>
            <person name="Paez-Espino D."/>
            <person name="Jungbluth S."/>
            <person name="Walsh D.A."/>
            <person name="Denef V.J."/>
            <person name="McMahon K.D."/>
            <person name="Konstantinidis K.T."/>
            <person name="Eloe-Fadrosh E.A."/>
            <person name="Kyrpides N.C."/>
            <person name="Woyke T."/>
        </authorList>
    </citation>
    <scope>NUCLEOTIDE SEQUENCE</scope>
    <source>
        <strain evidence="2">GVMAG-M-3300023179-82</strain>
    </source>
</reference>
<feature type="domain" description="DUF4116" evidence="1">
    <location>
        <begin position="305"/>
        <end position="351"/>
    </location>
</feature>
<protein>
    <recommendedName>
        <fullName evidence="1">DUF4116 domain-containing protein</fullName>
    </recommendedName>
</protein>